<dbReference type="CDD" id="cd00483">
    <property type="entry name" value="HPPK"/>
    <property type="match status" value="1"/>
</dbReference>
<dbReference type="GO" id="GO:0046656">
    <property type="term" value="P:folic acid biosynthetic process"/>
    <property type="evidence" value="ECO:0007669"/>
    <property type="project" value="UniProtKB-KW"/>
</dbReference>
<feature type="domain" description="7,8-dihydro-6-hydroxymethylpterin-pyrophosphokinase" evidence="8">
    <location>
        <begin position="99"/>
        <end position="110"/>
    </location>
</feature>
<keyword evidence="5 9" id="KW-0418">Kinase</keyword>
<dbReference type="Gene3D" id="3.30.70.560">
    <property type="entry name" value="7,8-Dihydro-6-hydroxymethylpterin-pyrophosphokinase HPPK"/>
    <property type="match status" value="1"/>
</dbReference>
<evidence type="ECO:0000256" key="1">
    <source>
        <dbReference type="ARBA" id="ARBA00005051"/>
    </source>
</evidence>
<evidence type="ECO:0000256" key="7">
    <source>
        <dbReference type="ARBA" id="ARBA00022909"/>
    </source>
</evidence>
<name>A0A485LUU2_9ZZZZ</name>
<dbReference type="EC" id="2.7.6.3" evidence="2"/>
<sequence>MIKSDRGGIKLATTAYIGLGSNLGDKAGYLKKALELLDAAPGVRVKKVASFYRTEPLGVTGQDWFLNTVAEIETSLSPGDLLDLLLDLEARLGRVRTGRWGPRTLDLDLLLFGEEEIQSARLTVPHPRLAGRAFVLVPLAELAPDLVIPGHGPAAALATELVREQPVFFYCSPGK</sequence>
<keyword evidence="6" id="KW-0067">ATP-binding</keyword>
<dbReference type="PANTHER" id="PTHR43071:SF1">
    <property type="entry name" value="2-AMINO-4-HYDROXY-6-HYDROXYMETHYLDIHYDROPTERIDINE PYROPHOSPHOKINASE"/>
    <property type="match status" value="1"/>
</dbReference>
<dbReference type="GO" id="GO:0005524">
    <property type="term" value="F:ATP binding"/>
    <property type="evidence" value="ECO:0007669"/>
    <property type="project" value="UniProtKB-KW"/>
</dbReference>
<evidence type="ECO:0000256" key="6">
    <source>
        <dbReference type="ARBA" id="ARBA00022840"/>
    </source>
</evidence>
<accession>A0A485LUU2</accession>
<evidence type="ECO:0000256" key="4">
    <source>
        <dbReference type="ARBA" id="ARBA00022741"/>
    </source>
</evidence>
<gene>
    <name evidence="9" type="primary">folK</name>
    <name evidence="9" type="ORF">SCFA_1440008</name>
</gene>
<dbReference type="PROSITE" id="PS00794">
    <property type="entry name" value="HPPK"/>
    <property type="match status" value="1"/>
</dbReference>
<keyword evidence="7" id="KW-0289">Folate biosynthesis</keyword>
<proteinExistence type="predicted"/>
<evidence type="ECO:0000313" key="9">
    <source>
        <dbReference type="EMBL" id="VFU11904.1"/>
    </source>
</evidence>
<dbReference type="GO" id="GO:0016301">
    <property type="term" value="F:kinase activity"/>
    <property type="evidence" value="ECO:0007669"/>
    <property type="project" value="UniProtKB-KW"/>
</dbReference>
<dbReference type="AlphaFoldDB" id="A0A485LUU2"/>
<dbReference type="SUPFAM" id="SSF55083">
    <property type="entry name" value="6-hydroxymethyl-7,8-dihydropterin pyrophosphokinase, HPPK"/>
    <property type="match status" value="1"/>
</dbReference>
<keyword evidence="4" id="KW-0547">Nucleotide-binding</keyword>
<evidence type="ECO:0000256" key="3">
    <source>
        <dbReference type="ARBA" id="ARBA00022679"/>
    </source>
</evidence>
<dbReference type="EMBL" id="CAADRN010000051">
    <property type="protein sequence ID" value="VFU11904.1"/>
    <property type="molecule type" value="Genomic_DNA"/>
</dbReference>
<keyword evidence="3 9" id="KW-0808">Transferase</keyword>
<evidence type="ECO:0000259" key="8">
    <source>
        <dbReference type="PROSITE" id="PS00794"/>
    </source>
</evidence>
<dbReference type="PANTHER" id="PTHR43071">
    <property type="entry name" value="2-AMINO-4-HYDROXY-6-HYDROXYMETHYLDIHYDROPTERIDINE PYROPHOSPHOKINASE"/>
    <property type="match status" value="1"/>
</dbReference>
<evidence type="ECO:0000256" key="5">
    <source>
        <dbReference type="ARBA" id="ARBA00022777"/>
    </source>
</evidence>
<dbReference type="Pfam" id="PF01288">
    <property type="entry name" value="HPPK"/>
    <property type="match status" value="1"/>
</dbReference>
<organism evidence="9">
    <name type="scientific">anaerobic digester metagenome</name>
    <dbReference type="NCBI Taxonomy" id="1263854"/>
    <lineage>
        <taxon>unclassified sequences</taxon>
        <taxon>metagenomes</taxon>
        <taxon>ecological metagenomes</taxon>
    </lineage>
</organism>
<reference evidence="9" key="1">
    <citation type="submission" date="2019-03" db="EMBL/GenBank/DDBJ databases">
        <authorList>
            <person name="Hao L."/>
        </authorList>
    </citation>
    <scope>NUCLEOTIDE SEQUENCE</scope>
</reference>
<dbReference type="NCBIfam" id="TIGR01498">
    <property type="entry name" value="folK"/>
    <property type="match status" value="1"/>
</dbReference>
<protein>
    <recommendedName>
        <fullName evidence="2">2-amino-4-hydroxy-6-hydroxymethyldihydropteridine diphosphokinase</fullName>
        <ecNumber evidence="2">2.7.6.3</ecNumber>
    </recommendedName>
</protein>
<dbReference type="InterPro" id="IPR000550">
    <property type="entry name" value="Hppk"/>
</dbReference>
<evidence type="ECO:0000256" key="2">
    <source>
        <dbReference type="ARBA" id="ARBA00013253"/>
    </source>
</evidence>
<comment type="pathway">
    <text evidence="1">Cofactor biosynthesis; tetrahydrofolate biosynthesis; 2-amino-4-hydroxy-6-hydroxymethyl-7,8-dihydropteridine diphosphate from 7,8-dihydroneopterin triphosphate: step 4/4.</text>
</comment>
<dbReference type="UniPathway" id="UPA00077">
    <property type="reaction ID" value="UER00155"/>
</dbReference>
<dbReference type="GO" id="GO:0046654">
    <property type="term" value="P:tetrahydrofolate biosynthetic process"/>
    <property type="evidence" value="ECO:0007669"/>
    <property type="project" value="UniProtKB-UniPathway"/>
</dbReference>
<dbReference type="GO" id="GO:0003848">
    <property type="term" value="F:2-amino-4-hydroxy-6-hydroxymethyldihydropteridine diphosphokinase activity"/>
    <property type="evidence" value="ECO:0007669"/>
    <property type="project" value="UniProtKB-EC"/>
</dbReference>
<dbReference type="InterPro" id="IPR035907">
    <property type="entry name" value="Hppk_sf"/>
</dbReference>